<keyword evidence="7" id="KW-0998">Cell outer membrane</keyword>
<dbReference type="InterPro" id="IPR051906">
    <property type="entry name" value="TolC-like"/>
</dbReference>
<evidence type="ECO:0000256" key="7">
    <source>
        <dbReference type="ARBA" id="ARBA00023237"/>
    </source>
</evidence>
<organism evidence="8 9">
    <name type="scientific">Gemmatimonas groenlandica</name>
    <dbReference type="NCBI Taxonomy" id="2732249"/>
    <lineage>
        <taxon>Bacteria</taxon>
        <taxon>Pseudomonadati</taxon>
        <taxon>Gemmatimonadota</taxon>
        <taxon>Gemmatimonadia</taxon>
        <taxon>Gemmatimonadales</taxon>
        <taxon>Gemmatimonadaceae</taxon>
        <taxon>Gemmatimonas</taxon>
    </lineage>
</organism>
<comment type="similarity">
    <text evidence="2">Belongs to the outer membrane factor (OMF) (TC 1.B.17) family.</text>
</comment>
<dbReference type="PANTHER" id="PTHR30026">
    <property type="entry name" value="OUTER MEMBRANE PROTEIN TOLC"/>
    <property type="match status" value="1"/>
</dbReference>
<evidence type="ECO:0000256" key="2">
    <source>
        <dbReference type="ARBA" id="ARBA00007613"/>
    </source>
</evidence>
<dbReference type="Gene3D" id="1.20.1600.10">
    <property type="entry name" value="Outer membrane efflux proteins (OEP)"/>
    <property type="match status" value="1"/>
</dbReference>
<dbReference type="RefSeq" id="WP_171224787.1">
    <property type="nucleotide sequence ID" value="NZ_CP053085.1"/>
</dbReference>
<dbReference type="KEGG" id="ggr:HKW67_07490"/>
<dbReference type="SUPFAM" id="SSF56954">
    <property type="entry name" value="Outer membrane efflux proteins (OEP)"/>
    <property type="match status" value="1"/>
</dbReference>
<evidence type="ECO:0000256" key="4">
    <source>
        <dbReference type="ARBA" id="ARBA00022452"/>
    </source>
</evidence>
<evidence type="ECO:0000313" key="8">
    <source>
        <dbReference type="EMBL" id="QJR35357.1"/>
    </source>
</evidence>
<keyword evidence="6" id="KW-0472">Membrane</keyword>
<evidence type="ECO:0000313" key="9">
    <source>
        <dbReference type="Proteomes" id="UP000500938"/>
    </source>
</evidence>
<keyword evidence="3" id="KW-0813">Transport</keyword>
<dbReference type="GO" id="GO:1990281">
    <property type="term" value="C:efflux pump complex"/>
    <property type="evidence" value="ECO:0007669"/>
    <property type="project" value="TreeGrafter"/>
</dbReference>
<evidence type="ECO:0000256" key="1">
    <source>
        <dbReference type="ARBA" id="ARBA00004442"/>
    </source>
</evidence>
<sequence>MKRAWPAFSFTVATLLSADTTLPAQSSRDTVRIPTMSQSLDMLIARLPGRPVSLSELIGVGLQEGFAAQLAAATRRRADGSVMYESRALDPQVRLQSDVAGASRTGTITTVSGRETTVGIDGSLPWGTLLSADYGRTGTAAALGAGGGGAEARTPARLSLAFSQPVLDGFNQRTLPWRAAQLERVAAGQQYSRVREEIATDLEVRYWQLAEAQAIEVVYGRSLEIAREILARNTELASRDLVARVDVLTVRSGVALRESFFTQARQARYERSDALLFAAYGAKAADIAQADTLPVVAEDNAEMSGTRFESVDDLAEAMVNRTDLRAARSIRDASRVRASQARNTLLPSLSLAGGYTSQRGNGYSGGGTPVVVGTSNSSWRLGVSVAAPLLNRGDRGLSLLAKTQLDIEDIRVRAQEALVTREVRRAARSMALGMRRWQSASAAADLAWEQLVAERRRLELGLGDSFRLLQTEENAVQAQLEAVRARYEVLRARAEYRLAIGDAIIAGR</sequence>
<reference evidence="8 9" key="1">
    <citation type="submission" date="2020-05" db="EMBL/GenBank/DDBJ databases">
        <title>Complete genome sequence of Gemmatimonas greenlandica TET16.</title>
        <authorList>
            <person name="Zeng Y."/>
        </authorList>
    </citation>
    <scope>NUCLEOTIDE SEQUENCE [LARGE SCALE GENOMIC DNA]</scope>
    <source>
        <strain evidence="8 9">TET16</strain>
    </source>
</reference>
<keyword evidence="9" id="KW-1185">Reference proteome</keyword>
<dbReference type="GO" id="GO:0009279">
    <property type="term" value="C:cell outer membrane"/>
    <property type="evidence" value="ECO:0007669"/>
    <property type="project" value="UniProtKB-SubCell"/>
</dbReference>
<dbReference type="GO" id="GO:0015562">
    <property type="term" value="F:efflux transmembrane transporter activity"/>
    <property type="evidence" value="ECO:0007669"/>
    <property type="project" value="InterPro"/>
</dbReference>
<dbReference type="EMBL" id="CP053085">
    <property type="protein sequence ID" value="QJR35357.1"/>
    <property type="molecule type" value="Genomic_DNA"/>
</dbReference>
<dbReference type="AlphaFoldDB" id="A0A6M4IPA8"/>
<dbReference type="InterPro" id="IPR003423">
    <property type="entry name" value="OMP_efflux"/>
</dbReference>
<dbReference type="Pfam" id="PF02321">
    <property type="entry name" value="OEP"/>
    <property type="match status" value="1"/>
</dbReference>
<name>A0A6M4IPA8_9BACT</name>
<dbReference type="GO" id="GO:0015288">
    <property type="term" value="F:porin activity"/>
    <property type="evidence" value="ECO:0007669"/>
    <property type="project" value="TreeGrafter"/>
</dbReference>
<evidence type="ECO:0000256" key="6">
    <source>
        <dbReference type="ARBA" id="ARBA00023136"/>
    </source>
</evidence>
<comment type="subcellular location">
    <subcellularLocation>
        <location evidence="1">Cell outer membrane</location>
    </subcellularLocation>
</comment>
<dbReference type="PANTHER" id="PTHR30026:SF23">
    <property type="entry name" value="TO APRF-PUTATIVE OUTER MEMBRANE EFFLUX PROTEIN OR SECRETED ALKALINE PHOSPHATASE-RELATED"/>
    <property type="match status" value="1"/>
</dbReference>
<keyword evidence="5" id="KW-0812">Transmembrane</keyword>
<proteinExistence type="inferred from homology"/>
<accession>A0A6M4IPA8</accession>
<gene>
    <name evidence="8" type="ORF">HKW67_07490</name>
</gene>
<evidence type="ECO:0000256" key="5">
    <source>
        <dbReference type="ARBA" id="ARBA00022692"/>
    </source>
</evidence>
<protein>
    <submittedName>
        <fullName evidence="8">TolC family protein</fullName>
    </submittedName>
</protein>
<keyword evidence="4" id="KW-1134">Transmembrane beta strand</keyword>
<dbReference type="Proteomes" id="UP000500938">
    <property type="component" value="Chromosome"/>
</dbReference>
<evidence type="ECO:0000256" key="3">
    <source>
        <dbReference type="ARBA" id="ARBA00022448"/>
    </source>
</evidence>